<accession>A0A2P5EC96</accession>
<feature type="transmembrane region" description="Helical" evidence="1">
    <location>
        <begin position="112"/>
        <end position="130"/>
    </location>
</feature>
<feature type="transmembrane region" description="Helical" evidence="1">
    <location>
        <begin position="73"/>
        <end position="91"/>
    </location>
</feature>
<keyword evidence="3" id="KW-1185">Reference proteome</keyword>
<evidence type="ECO:0008006" key="4">
    <source>
        <dbReference type="Google" id="ProtNLM"/>
    </source>
</evidence>
<gene>
    <name evidence="2" type="ORF">TorRG33x02_209970</name>
</gene>
<dbReference type="InParanoid" id="A0A2P5EC96"/>
<dbReference type="AlphaFoldDB" id="A0A2P5EC96"/>
<evidence type="ECO:0000313" key="2">
    <source>
        <dbReference type="EMBL" id="PON83163.1"/>
    </source>
</evidence>
<organism evidence="2 3">
    <name type="scientific">Trema orientale</name>
    <name type="common">Charcoal tree</name>
    <name type="synonym">Celtis orientalis</name>
    <dbReference type="NCBI Taxonomy" id="63057"/>
    <lineage>
        <taxon>Eukaryota</taxon>
        <taxon>Viridiplantae</taxon>
        <taxon>Streptophyta</taxon>
        <taxon>Embryophyta</taxon>
        <taxon>Tracheophyta</taxon>
        <taxon>Spermatophyta</taxon>
        <taxon>Magnoliopsida</taxon>
        <taxon>eudicotyledons</taxon>
        <taxon>Gunneridae</taxon>
        <taxon>Pentapetalae</taxon>
        <taxon>rosids</taxon>
        <taxon>fabids</taxon>
        <taxon>Rosales</taxon>
        <taxon>Cannabaceae</taxon>
        <taxon>Trema</taxon>
    </lineage>
</organism>
<protein>
    <recommendedName>
        <fullName evidence="4">Transmembrane protein</fullName>
    </recommendedName>
</protein>
<keyword evidence="1" id="KW-0812">Transmembrane</keyword>
<evidence type="ECO:0000313" key="3">
    <source>
        <dbReference type="Proteomes" id="UP000237000"/>
    </source>
</evidence>
<keyword evidence="1" id="KW-1133">Transmembrane helix</keyword>
<comment type="caution">
    <text evidence="2">The sequence shown here is derived from an EMBL/GenBank/DDBJ whole genome shotgun (WGS) entry which is preliminary data.</text>
</comment>
<sequence length="140" mass="15620">MTISIPESESEIWVLVLLGRRLALLLLKDRIIVVLIYNQVRRRQKAGNGIRLCVSESLCYVGLMMGMNLSRVFPLYIYIYVVILFHFIFGLNTRGGSKLGKKGGNVQKSKRAGLVGGGAGGGVGLWRPYLNVDRLNIFTY</sequence>
<keyword evidence="1" id="KW-0472">Membrane</keyword>
<dbReference type="Proteomes" id="UP000237000">
    <property type="component" value="Unassembled WGS sequence"/>
</dbReference>
<dbReference type="EMBL" id="JXTC01000182">
    <property type="protein sequence ID" value="PON83163.1"/>
    <property type="molecule type" value="Genomic_DNA"/>
</dbReference>
<evidence type="ECO:0000256" key="1">
    <source>
        <dbReference type="SAM" id="Phobius"/>
    </source>
</evidence>
<proteinExistence type="predicted"/>
<name>A0A2P5EC96_TREOI</name>
<reference evidence="3" key="1">
    <citation type="submission" date="2016-06" db="EMBL/GenBank/DDBJ databases">
        <title>Parallel loss of symbiosis genes in relatives of nitrogen-fixing non-legume Parasponia.</title>
        <authorList>
            <person name="Van Velzen R."/>
            <person name="Holmer R."/>
            <person name="Bu F."/>
            <person name="Rutten L."/>
            <person name="Van Zeijl A."/>
            <person name="Liu W."/>
            <person name="Santuari L."/>
            <person name="Cao Q."/>
            <person name="Sharma T."/>
            <person name="Shen D."/>
            <person name="Roswanjaya Y."/>
            <person name="Wardhani T."/>
            <person name="Kalhor M.S."/>
            <person name="Jansen J."/>
            <person name="Van den Hoogen J."/>
            <person name="Gungor B."/>
            <person name="Hartog M."/>
            <person name="Hontelez J."/>
            <person name="Verver J."/>
            <person name="Yang W.-C."/>
            <person name="Schijlen E."/>
            <person name="Repin R."/>
            <person name="Schilthuizen M."/>
            <person name="Schranz E."/>
            <person name="Heidstra R."/>
            <person name="Miyata K."/>
            <person name="Fedorova E."/>
            <person name="Kohlen W."/>
            <person name="Bisseling T."/>
            <person name="Smit S."/>
            <person name="Geurts R."/>
        </authorList>
    </citation>
    <scope>NUCLEOTIDE SEQUENCE [LARGE SCALE GENOMIC DNA]</scope>
    <source>
        <strain evidence="3">cv. RG33-2</strain>
    </source>
</reference>